<organism evidence="4 5">
    <name type="scientific">Amorphotheca resinae ATCC 22711</name>
    <dbReference type="NCBI Taxonomy" id="857342"/>
    <lineage>
        <taxon>Eukaryota</taxon>
        <taxon>Fungi</taxon>
        <taxon>Dikarya</taxon>
        <taxon>Ascomycota</taxon>
        <taxon>Pezizomycotina</taxon>
        <taxon>Leotiomycetes</taxon>
        <taxon>Helotiales</taxon>
        <taxon>Amorphothecaceae</taxon>
        <taxon>Amorphotheca</taxon>
    </lineage>
</organism>
<dbReference type="GeneID" id="36571729"/>
<feature type="signal peptide" evidence="2">
    <location>
        <begin position="1"/>
        <end position="22"/>
    </location>
</feature>
<dbReference type="GO" id="GO:0004622">
    <property type="term" value="F:phosphatidylcholine lysophospholipase activity"/>
    <property type="evidence" value="ECO:0007669"/>
    <property type="project" value="TreeGrafter"/>
</dbReference>
<keyword evidence="1 2" id="KW-0732">Signal</keyword>
<dbReference type="Gene3D" id="3.40.50.1110">
    <property type="entry name" value="SGNH hydrolase"/>
    <property type="match status" value="1"/>
</dbReference>
<sequence>MDRTLLHVCLAAIACVVPLSAASSSRPSIFANGNDSLLDFGSMPPRSAMRELQSRADKPFYLRIAPLGASITNGYLSTDGNGYRKHLRDELRLDGWPVNMVGSINTGTMNDNNNEGHLGWVISQVTDAALPNIVPDQPNLVLINVGTNNAAQNVGISTIADEYIQLLDKLWLGIPDATVILSTLLVNKNADTNARANIINDAIRTTVMSHYSSKKIVLADMNDGFITLADMNDDTHPNDFGYKKMASVWWAAFQTVELNGWLTAPPNVGIADNSTTSSEYTCPKVYGDGDGNYQIQRGSGTDDGNYVHASEDQGNVWSSPFGVSQAETDFGKSFFFAQLVNAGGNPNRGGEVDEIIWAHFTGGEWAWYFFINNNNNNFGDMAAFDPGYNCTPEASRFADLNSNGLDDYLCIDTSGNLLASLNTGGNPPVFKPIGIIGNAPSFWADGYTVDLVHMADIDGDGRADWCILLKTGDIACQRNGGQGAAPVAAYGGFWQAFDTAGGAWTTVFPSQHRGNAAGVNLVDINGDFKSDWLFMDTTGKVDTFVNNRGTGNGMIPDWQYANVTHGGLASLGVTDANGVVKFGRMYGTGRRDYIWLQTVPSSITADRIVLRIWKNIGAGGTYLKGDGSYYCDMDGDGKDDYIWVGPNGEVDIYLNVDNHPLWDNHLGVVTLGVTRKTIHIADLDGDGKCDFLSVDKASGAVRMWLNNFNSVTKTWNFVDYGIVSGRVRFADLTGDGRADYLCIENNGRVTGYLNRGMSSSGIITFEDVGQIKLATNYDRQNIRFNDVNGDGKADLLWISKYTGDTTVWYNGGEIPTSGSHF</sequence>
<protein>
    <submittedName>
        <fullName evidence="4">Carbohydrate esterase family 3 protein</fullName>
    </submittedName>
</protein>
<dbReference type="Pfam" id="PF13517">
    <property type="entry name" value="FG-GAP_3"/>
    <property type="match status" value="2"/>
</dbReference>
<evidence type="ECO:0000259" key="3">
    <source>
        <dbReference type="Pfam" id="PF13472"/>
    </source>
</evidence>
<dbReference type="InterPro" id="IPR028994">
    <property type="entry name" value="Integrin_alpha_N"/>
</dbReference>
<feature type="chain" id="PRO_5015650233" evidence="2">
    <location>
        <begin position="23"/>
        <end position="821"/>
    </location>
</feature>
<dbReference type="STRING" id="857342.A0A2T3B972"/>
<evidence type="ECO:0000313" key="5">
    <source>
        <dbReference type="Proteomes" id="UP000241818"/>
    </source>
</evidence>
<dbReference type="InterPro" id="IPR051532">
    <property type="entry name" value="Ester_Hydrolysis_Enzymes"/>
</dbReference>
<dbReference type="SUPFAM" id="SSF69318">
    <property type="entry name" value="Integrin alpha N-terminal domain"/>
    <property type="match status" value="1"/>
</dbReference>
<dbReference type="SUPFAM" id="SSF52266">
    <property type="entry name" value="SGNH hydrolase"/>
    <property type="match status" value="1"/>
</dbReference>
<proteinExistence type="predicted"/>
<gene>
    <name evidence="4" type="ORF">M430DRAFT_17344</name>
</gene>
<evidence type="ECO:0000313" key="4">
    <source>
        <dbReference type="EMBL" id="PSS23420.1"/>
    </source>
</evidence>
<name>A0A2T3B972_AMORE</name>
<dbReference type="EMBL" id="KZ679008">
    <property type="protein sequence ID" value="PSS23420.1"/>
    <property type="molecule type" value="Genomic_DNA"/>
</dbReference>
<dbReference type="InterPro" id="IPR013517">
    <property type="entry name" value="FG-GAP"/>
</dbReference>
<dbReference type="InterPro" id="IPR036514">
    <property type="entry name" value="SGNH_hydro_sf"/>
</dbReference>
<dbReference type="RefSeq" id="XP_024723466.1">
    <property type="nucleotide sequence ID" value="XM_024863648.1"/>
</dbReference>
<keyword evidence="5" id="KW-1185">Reference proteome</keyword>
<dbReference type="InParanoid" id="A0A2T3B972"/>
<dbReference type="AlphaFoldDB" id="A0A2T3B972"/>
<evidence type="ECO:0000256" key="2">
    <source>
        <dbReference type="SAM" id="SignalP"/>
    </source>
</evidence>
<dbReference type="Pfam" id="PF13472">
    <property type="entry name" value="Lipase_GDSL_2"/>
    <property type="match status" value="1"/>
</dbReference>
<reference evidence="4 5" key="1">
    <citation type="journal article" date="2018" name="New Phytol.">
        <title>Comparative genomics and transcriptomics depict ericoid mycorrhizal fungi as versatile saprotrophs and plant mutualists.</title>
        <authorList>
            <person name="Martino E."/>
            <person name="Morin E."/>
            <person name="Grelet G.A."/>
            <person name="Kuo A."/>
            <person name="Kohler A."/>
            <person name="Daghino S."/>
            <person name="Barry K.W."/>
            <person name="Cichocki N."/>
            <person name="Clum A."/>
            <person name="Dockter R.B."/>
            <person name="Hainaut M."/>
            <person name="Kuo R.C."/>
            <person name="LaButti K."/>
            <person name="Lindahl B.D."/>
            <person name="Lindquist E.A."/>
            <person name="Lipzen A."/>
            <person name="Khouja H.R."/>
            <person name="Magnuson J."/>
            <person name="Murat C."/>
            <person name="Ohm R.A."/>
            <person name="Singer S.W."/>
            <person name="Spatafora J.W."/>
            <person name="Wang M."/>
            <person name="Veneault-Fourrey C."/>
            <person name="Henrissat B."/>
            <person name="Grigoriev I.V."/>
            <person name="Martin F.M."/>
            <person name="Perotto S."/>
        </authorList>
    </citation>
    <scope>NUCLEOTIDE SEQUENCE [LARGE SCALE GENOMIC DNA]</scope>
    <source>
        <strain evidence="4 5">ATCC 22711</strain>
    </source>
</reference>
<accession>A0A2T3B972</accession>
<dbReference type="CDD" id="cd01833">
    <property type="entry name" value="XynB_like"/>
    <property type="match status" value="1"/>
</dbReference>
<dbReference type="PANTHER" id="PTHR30383:SF31">
    <property type="entry name" value="SGNH HYDROLASE-TYPE ESTERASE DOMAIN-CONTAINING PROTEIN-RELATED"/>
    <property type="match status" value="1"/>
</dbReference>
<dbReference type="InterPro" id="IPR013830">
    <property type="entry name" value="SGNH_hydro"/>
</dbReference>
<dbReference type="OrthoDB" id="3915838at2759"/>
<dbReference type="PANTHER" id="PTHR30383">
    <property type="entry name" value="THIOESTERASE 1/PROTEASE 1/LYSOPHOSPHOLIPASE L1"/>
    <property type="match status" value="1"/>
</dbReference>
<dbReference type="PROSITE" id="PS51257">
    <property type="entry name" value="PROKAR_LIPOPROTEIN"/>
    <property type="match status" value="1"/>
</dbReference>
<dbReference type="Proteomes" id="UP000241818">
    <property type="component" value="Unassembled WGS sequence"/>
</dbReference>
<feature type="domain" description="SGNH hydrolase-type esterase" evidence="3">
    <location>
        <begin position="67"/>
        <end position="243"/>
    </location>
</feature>
<evidence type="ECO:0000256" key="1">
    <source>
        <dbReference type="ARBA" id="ARBA00022729"/>
    </source>
</evidence>